<dbReference type="InterPro" id="IPR036526">
    <property type="entry name" value="C-N_Hydrolase_sf"/>
</dbReference>
<dbReference type="OrthoDB" id="201515at2759"/>
<accession>A0A0C3M060</accession>
<dbReference type="InterPro" id="IPR003010">
    <property type="entry name" value="C-N_Hydrolase"/>
</dbReference>
<dbReference type="HOGENOM" id="CLU_009854_1_0_1"/>
<dbReference type="GO" id="GO:0030163">
    <property type="term" value="P:protein catabolic process"/>
    <property type="evidence" value="ECO:0007669"/>
    <property type="project" value="TreeGrafter"/>
</dbReference>
<evidence type="ECO:0000313" key="3">
    <source>
        <dbReference type="Proteomes" id="UP000054248"/>
    </source>
</evidence>
<dbReference type="GO" id="GO:0008418">
    <property type="term" value="F:protein-N-terminal asparagine amidohydrolase activity"/>
    <property type="evidence" value="ECO:0007669"/>
    <property type="project" value="InterPro"/>
</dbReference>
<dbReference type="Gene3D" id="3.60.110.10">
    <property type="entry name" value="Carbon-nitrogen hydrolase"/>
    <property type="match status" value="1"/>
</dbReference>
<protein>
    <recommendedName>
        <fullName evidence="1">CN hydrolase domain-containing protein</fullName>
    </recommendedName>
</protein>
<dbReference type="PANTHER" id="PTHR11750:SF26">
    <property type="entry name" value="PROTEIN N-TERMINAL AMIDASE"/>
    <property type="match status" value="1"/>
</dbReference>
<sequence>MASKLRVAVVQMDVKVERVQENIEKARRLTANIKPGSIDLLCFPEMIFSGYVFPSFAALEPYLESPPEGPTSAFCSELSKRIGCYVVAGYPEKLLPIQTKITVSEGGASLVEASEPTPKDTVDLQVAGNSAVLFGPEGQLVGTYRKTNLYSADLPWAQGGTGFTTFELPPPLKKLAIGICMDLNPNPASYETLANGNASDVVKEPYELAEFCIEQGVDTLVIPCAWLDSEEGTDWDTGNLNYWSHRLQPLWSSNKNDDGEARGDGELTGGRKTTVIICNRAGFERGTQFSGTSNVMQLERGSGRPNVVGVMKKTDDGPQIFTIDL</sequence>
<keyword evidence="3" id="KW-1185">Reference proteome</keyword>
<feature type="domain" description="CN hydrolase" evidence="1">
    <location>
        <begin position="5"/>
        <end position="325"/>
    </location>
</feature>
<dbReference type="SUPFAM" id="SSF56317">
    <property type="entry name" value="Carbon-nitrogen hydrolase"/>
    <property type="match status" value="1"/>
</dbReference>
<evidence type="ECO:0000313" key="2">
    <source>
        <dbReference type="EMBL" id="KIO27027.1"/>
    </source>
</evidence>
<name>A0A0C3M060_9AGAM</name>
<organism evidence="2 3">
    <name type="scientific">Tulasnella calospora MUT 4182</name>
    <dbReference type="NCBI Taxonomy" id="1051891"/>
    <lineage>
        <taxon>Eukaryota</taxon>
        <taxon>Fungi</taxon>
        <taxon>Dikarya</taxon>
        <taxon>Basidiomycota</taxon>
        <taxon>Agaricomycotina</taxon>
        <taxon>Agaricomycetes</taxon>
        <taxon>Cantharellales</taxon>
        <taxon>Tulasnellaceae</taxon>
        <taxon>Tulasnella</taxon>
    </lineage>
</organism>
<reference evidence="2 3" key="1">
    <citation type="submission" date="2014-04" db="EMBL/GenBank/DDBJ databases">
        <authorList>
            <consortium name="DOE Joint Genome Institute"/>
            <person name="Kuo A."/>
            <person name="Girlanda M."/>
            <person name="Perotto S."/>
            <person name="Kohler A."/>
            <person name="Nagy L.G."/>
            <person name="Floudas D."/>
            <person name="Copeland A."/>
            <person name="Barry K.W."/>
            <person name="Cichocki N."/>
            <person name="Veneault-Fourrey C."/>
            <person name="LaButti K."/>
            <person name="Lindquist E.A."/>
            <person name="Lipzen A."/>
            <person name="Lundell T."/>
            <person name="Morin E."/>
            <person name="Murat C."/>
            <person name="Sun H."/>
            <person name="Tunlid A."/>
            <person name="Henrissat B."/>
            <person name="Grigoriev I.V."/>
            <person name="Hibbett D.S."/>
            <person name="Martin F."/>
            <person name="Nordberg H.P."/>
            <person name="Cantor M.N."/>
            <person name="Hua S.X."/>
        </authorList>
    </citation>
    <scope>NUCLEOTIDE SEQUENCE [LARGE SCALE GENOMIC DNA]</scope>
    <source>
        <strain evidence="2 3">MUT 4182</strain>
    </source>
</reference>
<evidence type="ECO:0000259" key="1">
    <source>
        <dbReference type="PROSITE" id="PS50263"/>
    </source>
</evidence>
<dbReference type="PROSITE" id="PS50263">
    <property type="entry name" value="CN_HYDROLASE"/>
    <property type="match status" value="1"/>
</dbReference>
<proteinExistence type="predicted"/>
<dbReference type="PANTHER" id="PTHR11750">
    <property type="entry name" value="PROTEIN N-TERMINAL AMIDASE"/>
    <property type="match status" value="1"/>
</dbReference>
<dbReference type="STRING" id="1051891.A0A0C3M060"/>
<dbReference type="AlphaFoldDB" id="A0A0C3M060"/>
<dbReference type="Proteomes" id="UP000054248">
    <property type="component" value="Unassembled WGS sequence"/>
</dbReference>
<dbReference type="GO" id="GO:0070773">
    <property type="term" value="F:protein-N-terminal glutamine amidohydrolase activity"/>
    <property type="evidence" value="ECO:0007669"/>
    <property type="project" value="InterPro"/>
</dbReference>
<dbReference type="EMBL" id="KN823015">
    <property type="protein sequence ID" value="KIO27027.1"/>
    <property type="molecule type" value="Genomic_DNA"/>
</dbReference>
<reference evidence="3" key="2">
    <citation type="submission" date="2015-01" db="EMBL/GenBank/DDBJ databases">
        <title>Evolutionary Origins and Diversification of the Mycorrhizal Mutualists.</title>
        <authorList>
            <consortium name="DOE Joint Genome Institute"/>
            <consortium name="Mycorrhizal Genomics Consortium"/>
            <person name="Kohler A."/>
            <person name="Kuo A."/>
            <person name="Nagy L.G."/>
            <person name="Floudas D."/>
            <person name="Copeland A."/>
            <person name="Barry K.W."/>
            <person name="Cichocki N."/>
            <person name="Veneault-Fourrey C."/>
            <person name="LaButti K."/>
            <person name="Lindquist E.A."/>
            <person name="Lipzen A."/>
            <person name="Lundell T."/>
            <person name="Morin E."/>
            <person name="Murat C."/>
            <person name="Riley R."/>
            <person name="Ohm R."/>
            <person name="Sun H."/>
            <person name="Tunlid A."/>
            <person name="Henrissat B."/>
            <person name="Grigoriev I.V."/>
            <person name="Hibbett D.S."/>
            <person name="Martin F."/>
        </authorList>
    </citation>
    <scope>NUCLEOTIDE SEQUENCE [LARGE SCALE GENOMIC DNA]</scope>
    <source>
        <strain evidence="3">MUT 4182</strain>
    </source>
</reference>
<gene>
    <name evidence="2" type="ORF">M407DRAFT_243489</name>
</gene>
<dbReference type="Pfam" id="PF00795">
    <property type="entry name" value="CN_hydrolase"/>
    <property type="match status" value="1"/>
</dbReference>
<dbReference type="InterPro" id="IPR039703">
    <property type="entry name" value="Nta1"/>
</dbReference>